<feature type="region of interest" description="Disordered" evidence="1">
    <location>
        <begin position="208"/>
        <end position="234"/>
    </location>
</feature>
<organism evidence="2 3">
    <name type="scientific">Smittium mucronatum</name>
    <dbReference type="NCBI Taxonomy" id="133383"/>
    <lineage>
        <taxon>Eukaryota</taxon>
        <taxon>Fungi</taxon>
        <taxon>Fungi incertae sedis</taxon>
        <taxon>Zoopagomycota</taxon>
        <taxon>Kickxellomycotina</taxon>
        <taxon>Harpellomycetes</taxon>
        <taxon>Harpellales</taxon>
        <taxon>Legeriomycetaceae</taxon>
        <taxon>Smittium</taxon>
    </lineage>
</organism>
<dbReference type="OrthoDB" id="5572108at2759"/>
<accession>A0A1R0GW33</accession>
<name>A0A1R0GW33_9FUNG</name>
<dbReference type="Proteomes" id="UP000187455">
    <property type="component" value="Unassembled WGS sequence"/>
</dbReference>
<feature type="compositionally biased region" description="Polar residues" evidence="1">
    <location>
        <begin position="212"/>
        <end position="234"/>
    </location>
</feature>
<gene>
    <name evidence="2" type="ORF">AYI68_g4786</name>
</gene>
<dbReference type="InterPro" id="IPR043129">
    <property type="entry name" value="ATPase_NBD"/>
</dbReference>
<keyword evidence="3" id="KW-1185">Reference proteome</keyword>
<dbReference type="STRING" id="133383.A0A1R0GW33"/>
<dbReference type="AlphaFoldDB" id="A0A1R0GW33"/>
<dbReference type="Gene3D" id="3.30.420.40">
    <property type="match status" value="1"/>
</dbReference>
<dbReference type="Pfam" id="PF00022">
    <property type="entry name" value="Actin"/>
    <property type="match status" value="1"/>
</dbReference>
<protein>
    <submittedName>
        <fullName evidence="2">Actin-related protein 8</fullName>
    </submittedName>
</protein>
<comment type="caution">
    <text evidence="2">The sequence shown here is derived from an EMBL/GenBank/DDBJ whole genome shotgun (WGS) entry which is preliminary data.</text>
</comment>
<dbReference type="Gene3D" id="3.90.640.10">
    <property type="entry name" value="Actin, Chain A, domain 4"/>
    <property type="match status" value="1"/>
</dbReference>
<evidence type="ECO:0000256" key="1">
    <source>
        <dbReference type="SAM" id="MobiDB-lite"/>
    </source>
</evidence>
<reference evidence="2 3" key="1">
    <citation type="journal article" date="2016" name="Mol. Biol. Evol.">
        <title>Genome-Wide Survey of Gut Fungi (Harpellales) Reveals the First Horizontally Transferred Ubiquitin Gene from a Mosquito Host.</title>
        <authorList>
            <person name="Wang Y."/>
            <person name="White M.M."/>
            <person name="Kvist S."/>
            <person name="Moncalvo J.M."/>
        </authorList>
    </citation>
    <scope>NUCLEOTIDE SEQUENCE [LARGE SCALE GENOMIC DNA]</scope>
    <source>
        <strain evidence="2 3">ALG-7-W6</strain>
    </source>
</reference>
<sequence length="384" mass="43008">MQLSRSYDWNLMNSLKERFVTLNLSDVNTRIYDFFVRAPKLPTKKYMFKVYDEMYLAPFCLFNPELINAYSKSPNWNKDFLYSYSSYFLEDQNSFGNDHTKPTQFGKLPSKEVPIDTKESDQIVDEQLLIIDAITEDPIISEEASIADSGLNTKKSTAASTPVLPSTPIKKVKISSGLSLSIASPANITPGLLSASDIPTPIEKTNFLEPSASPNKFSASLKTENTNSETNSEIPSAALSTTASHQTPTVIDRVYDTTAVNQLMPLDKAITHSIAHSGGIDKVKRFYNSIILVGGGISFIPNINSVLQERLYKLADDRTSDQEIEKIEKIEIFPSPRDLDPRVLVWKGGAVFSRLDITSELWIYGSEWSHVGARLIKDRTLFQW</sequence>
<dbReference type="SUPFAM" id="SSF53067">
    <property type="entry name" value="Actin-like ATPase domain"/>
    <property type="match status" value="1"/>
</dbReference>
<evidence type="ECO:0000313" key="2">
    <source>
        <dbReference type="EMBL" id="OLY81116.1"/>
    </source>
</evidence>
<proteinExistence type="predicted"/>
<dbReference type="InterPro" id="IPR004000">
    <property type="entry name" value="Actin"/>
</dbReference>
<evidence type="ECO:0000313" key="3">
    <source>
        <dbReference type="Proteomes" id="UP000187455"/>
    </source>
</evidence>
<dbReference type="EMBL" id="LSSL01002766">
    <property type="protein sequence ID" value="OLY81116.1"/>
    <property type="molecule type" value="Genomic_DNA"/>
</dbReference>